<evidence type="ECO:0000256" key="4">
    <source>
        <dbReference type="RuleBase" id="RU004514"/>
    </source>
</evidence>
<evidence type="ECO:0000313" key="6">
    <source>
        <dbReference type="EMBL" id="MBB3061033.1"/>
    </source>
</evidence>
<dbReference type="PANTHER" id="PTHR10146">
    <property type="entry name" value="PROLINE SYNTHETASE CO-TRANSCRIBED BACTERIAL HOMOLOG PROTEIN"/>
    <property type="match status" value="1"/>
</dbReference>
<evidence type="ECO:0000313" key="7">
    <source>
        <dbReference type="Proteomes" id="UP000535937"/>
    </source>
</evidence>
<dbReference type="RefSeq" id="WP_183459058.1">
    <property type="nucleotide sequence ID" value="NZ_JACHWZ010000007.1"/>
</dbReference>
<dbReference type="EMBL" id="JACHWZ010000007">
    <property type="protein sequence ID" value="MBB3061033.1"/>
    <property type="molecule type" value="Genomic_DNA"/>
</dbReference>
<comment type="function">
    <text evidence="2">Pyridoxal 5'-phosphate (PLP)-binding protein, which is involved in PLP homeostasis.</text>
</comment>
<dbReference type="FunFam" id="3.20.20.10:FF:000018">
    <property type="entry name" value="Pyridoxal phosphate homeostasis protein"/>
    <property type="match status" value="1"/>
</dbReference>
<dbReference type="InterPro" id="IPR001608">
    <property type="entry name" value="Ala_racemase_N"/>
</dbReference>
<dbReference type="CDD" id="cd06824">
    <property type="entry name" value="PLPDE_III_Yggs_like"/>
    <property type="match status" value="1"/>
</dbReference>
<sequence length="235" mass="25777">MRKAEVAENLNRVRERVVTSCAACGRDPGGVTLLAVSKTRPAGDLRAAYAAGQRYFGENYLQEALAKQAELEDLDICWHFIGPLQSNKTRAVAEQFHWLHSVERLKIAQRLSAQRPADMPPLNICLQVNIDDEESKSGLAPAGIPELAAAVAGLPNLKLRGLMAIPAPRDTVEEQRRPFAQLANLLQRLRAQLPDQPLDTLSMGMSGDMEVAIECGATIVRIGTDIFGRRETKID</sequence>
<dbReference type="PANTHER" id="PTHR10146:SF14">
    <property type="entry name" value="PYRIDOXAL PHOSPHATE HOMEOSTASIS PROTEIN"/>
    <property type="match status" value="1"/>
</dbReference>
<gene>
    <name evidence="6" type="ORF">FHS09_001863</name>
</gene>
<name>A0A7W4Z8P8_9GAMM</name>
<accession>A0A7W4Z8P8</accession>
<dbReference type="AlphaFoldDB" id="A0A7W4Z8P8"/>
<dbReference type="PROSITE" id="PS01211">
    <property type="entry name" value="UPF0001"/>
    <property type="match status" value="1"/>
</dbReference>
<dbReference type="InterPro" id="IPR011078">
    <property type="entry name" value="PyrdxlP_homeostasis"/>
</dbReference>
<comment type="caution">
    <text evidence="6">The sequence shown here is derived from an EMBL/GenBank/DDBJ whole genome shotgun (WGS) entry which is preliminary data.</text>
</comment>
<dbReference type="NCBIfam" id="TIGR00044">
    <property type="entry name" value="YggS family pyridoxal phosphate-dependent enzyme"/>
    <property type="match status" value="1"/>
</dbReference>
<protein>
    <recommendedName>
        <fullName evidence="2">Pyridoxal phosphate homeostasis protein</fullName>
        <shortName evidence="2">PLP homeostasis protein</shortName>
    </recommendedName>
</protein>
<dbReference type="Proteomes" id="UP000535937">
    <property type="component" value="Unassembled WGS sequence"/>
</dbReference>
<dbReference type="Pfam" id="PF01168">
    <property type="entry name" value="Ala_racemase_N"/>
    <property type="match status" value="1"/>
</dbReference>
<reference evidence="6 7" key="1">
    <citation type="submission" date="2020-08" db="EMBL/GenBank/DDBJ databases">
        <title>Genomic Encyclopedia of Type Strains, Phase III (KMG-III): the genomes of soil and plant-associated and newly described type strains.</title>
        <authorList>
            <person name="Whitman W."/>
        </authorList>
    </citation>
    <scope>NUCLEOTIDE SEQUENCE [LARGE SCALE GENOMIC DNA]</scope>
    <source>
        <strain evidence="6 7">CECT 8799</strain>
    </source>
</reference>
<dbReference type="GO" id="GO:0030170">
    <property type="term" value="F:pyridoxal phosphate binding"/>
    <property type="evidence" value="ECO:0007669"/>
    <property type="project" value="UniProtKB-UniRule"/>
</dbReference>
<keyword evidence="1 2" id="KW-0663">Pyridoxal phosphate</keyword>
<feature type="domain" description="Alanine racemase N-terminal" evidence="5">
    <location>
        <begin position="28"/>
        <end position="229"/>
    </location>
</feature>
<dbReference type="InterPro" id="IPR029066">
    <property type="entry name" value="PLP-binding_barrel"/>
</dbReference>
<keyword evidence="7" id="KW-1185">Reference proteome</keyword>
<feature type="modified residue" description="N6-(pyridoxal phosphate)lysine" evidence="2 3">
    <location>
        <position position="38"/>
    </location>
</feature>
<dbReference type="PIRSF" id="PIRSF004848">
    <property type="entry name" value="YBL036c_PLPDEIII"/>
    <property type="match status" value="1"/>
</dbReference>
<evidence type="ECO:0000256" key="1">
    <source>
        <dbReference type="ARBA" id="ARBA00022898"/>
    </source>
</evidence>
<evidence type="ECO:0000256" key="2">
    <source>
        <dbReference type="HAMAP-Rule" id="MF_02087"/>
    </source>
</evidence>
<evidence type="ECO:0000256" key="3">
    <source>
        <dbReference type="PIRSR" id="PIRSR004848-1"/>
    </source>
</evidence>
<dbReference type="HAMAP" id="MF_02087">
    <property type="entry name" value="PLP_homeostasis"/>
    <property type="match status" value="1"/>
</dbReference>
<organism evidence="6 7">
    <name type="scientific">Microbulbifer rhizosphaerae</name>
    <dbReference type="NCBI Taxonomy" id="1562603"/>
    <lineage>
        <taxon>Bacteria</taxon>
        <taxon>Pseudomonadati</taxon>
        <taxon>Pseudomonadota</taxon>
        <taxon>Gammaproteobacteria</taxon>
        <taxon>Cellvibrionales</taxon>
        <taxon>Microbulbiferaceae</taxon>
        <taxon>Microbulbifer</taxon>
    </lineage>
</organism>
<comment type="similarity">
    <text evidence="2 4">Belongs to the pyridoxal phosphate-binding protein YggS/PROSC family.</text>
</comment>
<evidence type="ECO:0000259" key="5">
    <source>
        <dbReference type="Pfam" id="PF01168"/>
    </source>
</evidence>
<dbReference type="SUPFAM" id="SSF51419">
    <property type="entry name" value="PLP-binding barrel"/>
    <property type="match status" value="1"/>
</dbReference>
<comment type="cofactor">
    <cofactor evidence="3">
        <name>pyridoxal 5'-phosphate</name>
        <dbReference type="ChEBI" id="CHEBI:597326"/>
    </cofactor>
</comment>
<dbReference type="Gene3D" id="3.20.20.10">
    <property type="entry name" value="Alanine racemase"/>
    <property type="match status" value="1"/>
</dbReference>
<proteinExistence type="inferred from homology"/>